<sequence>MSGVSPPPRCSFRKYSKTPINLEPQMCWSLHPGVFNQPVRWLQVVDVVVHHPLEKLGKAELFHRSPRPTETHARTHTERIPSTQWTKAYIPTATIISHRLIVYPPATTLIFNRLITVPHLEIEAKTAGDGKESKGVKEKCKNPVFGAMCLRDV</sequence>
<reference evidence="1" key="1">
    <citation type="submission" date="2017-07" db="EMBL/GenBank/DDBJ databases">
        <authorList>
            <person name="Mikheyev A."/>
            <person name="Grau M."/>
        </authorList>
    </citation>
    <scope>NUCLEOTIDE SEQUENCE</scope>
    <source>
        <tissue evidence="1">Venom_gland</tissue>
    </source>
</reference>
<proteinExistence type="predicted"/>
<protein>
    <submittedName>
        <fullName evidence="1">Uncharacterized protein</fullName>
    </submittedName>
</protein>
<evidence type="ECO:0000313" key="1">
    <source>
        <dbReference type="EMBL" id="LAA32190.1"/>
    </source>
</evidence>
<dbReference type="AlphaFoldDB" id="A0A2H6NGV7"/>
<accession>A0A2H6NGV7</accession>
<reference evidence="1" key="2">
    <citation type="submission" date="2017-12" db="EMBL/GenBank/DDBJ databases">
        <title>Coralsnake Venomics: Analyses of Venom Gland Transcriptomes and Proteomes of Six Brazilian Taxa.</title>
        <authorList>
            <person name="Aird S.D."/>
            <person name="Jorge da Silva N."/>
            <person name="Qiu L."/>
            <person name="Villar-Briones A."/>
            <person name="Aparecida-Saddi V."/>
            <person name="Campos-Telles M.P."/>
            <person name="Grau M."/>
            <person name="Mikheyev A.S."/>
        </authorList>
    </citation>
    <scope>NUCLEOTIDE SEQUENCE</scope>
    <source>
        <tissue evidence="1">Venom_gland</tissue>
    </source>
</reference>
<dbReference type="EMBL" id="IACI01106344">
    <property type="protein sequence ID" value="LAA32190.1"/>
    <property type="molecule type" value="Transcribed_RNA"/>
</dbReference>
<name>A0A2H6NGV7_9SAUR</name>
<organism evidence="1">
    <name type="scientific">Micrurus carvalhoi</name>
    <dbReference type="NCBI Taxonomy" id="3147026"/>
    <lineage>
        <taxon>Eukaryota</taxon>
        <taxon>Metazoa</taxon>
        <taxon>Chordata</taxon>
        <taxon>Craniata</taxon>
        <taxon>Vertebrata</taxon>
        <taxon>Euteleostomi</taxon>
        <taxon>Lepidosauria</taxon>
        <taxon>Squamata</taxon>
        <taxon>Bifurcata</taxon>
        <taxon>Unidentata</taxon>
        <taxon>Episquamata</taxon>
        <taxon>Toxicofera</taxon>
        <taxon>Serpentes</taxon>
        <taxon>Colubroidea</taxon>
        <taxon>Elapidae</taxon>
        <taxon>Elapinae</taxon>
        <taxon>Micrurus</taxon>
    </lineage>
</organism>